<dbReference type="Pfam" id="PF07859">
    <property type="entry name" value="Abhydrolase_3"/>
    <property type="match status" value="1"/>
</dbReference>
<feature type="domain" description="Alpha/beta hydrolase fold-3" evidence="1">
    <location>
        <begin position="42"/>
        <end position="167"/>
    </location>
</feature>
<evidence type="ECO:0000313" key="2">
    <source>
        <dbReference type="EMBL" id="KAB8302383.1"/>
    </source>
</evidence>
<dbReference type="Gene3D" id="3.40.50.1820">
    <property type="entry name" value="alpha/beta hydrolase"/>
    <property type="match status" value="1"/>
</dbReference>
<dbReference type="OrthoDB" id="19653at2759"/>
<keyword evidence="3" id="KW-1185">Reference proteome</keyword>
<protein>
    <recommendedName>
        <fullName evidence="1">Alpha/beta hydrolase fold-3 domain-containing protein</fullName>
    </recommendedName>
</protein>
<dbReference type="Proteomes" id="UP000326757">
    <property type="component" value="Unassembled WGS sequence"/>
</dbReference>
<comment type="caution">
    <text evidence="2">The sequence shown here is derived from an EMBL/GenBank/DDBJ whole genome shotgun (WGS) entry which is preliminary data.</text>
</comment>
<dbReference type="EMBL" id="VIGI01000003">
    <property type="protein sequence ID" value="KAB8302383.1"/>
    <property type="molecule type" value="Genomic_DNA"/>
</dbReference>
<dbReference type="InterPro" id="IPR013094">
    <property type="entry name" value="AB_hydrolase_3"/>
</dbReference>
<gene>
    <name evidence="2" type="ORF">EYC80_005807</name>
</gene>
<reference evidence="2 3" key="1">
    <citation type="submission" date="2019-06" db="EMBL/GenBank/DDBJ databases">
        <title>Genome Sequence of the Brown Rot Fungal Pathogen Monilinia laxa.</title>
        <authorList>
            <person name="De Miccolis Angelini R.M."/>
            <person name="Landi L."/>
            <person name="Abate D."/>
            <person name="Pollastro S."/>
            <person name="Romanazzi G."/>
            <person name="Faretra F."/>
        </authorList>
    </citation>
    <scope>NUCLEOTIDE SEQUENCE [LARGE SCALE GENOMIC DNA]</scope>
    <source>
        <strain evidence="2 3">Mlax316</strain>
    </source>
</reference>
<organism evidence="2 3">
    <name type="scientific">Monilinia laxa</name>
    <name type="common">Brown rot fungus</name>
    <name type="synonym">Sclerotinia laxa</name>
    <dbReference type="NCBI Taxonomy" id="61186"/>
    <lineage>
        <taxon>Eukaryota</taxon>
        <taxon>Fungi</taxon>
        <taxon>Dikarya</taxon>
        <taxon>Ascomycota</taxon>
        <taxon>Pezizomycotina</taxon>
        <taxon>Leotiomycetes</taxon>
        <taxon>Helotiales</taxon>
        <taxon>Sclerotiniaceae</taxon>
        <taxon>Monilinia</taxon>
    </lineage>
</organism>
<dbReference type="InterPro" id="IPR029058">
    <property type="entry name" value="AB_hydrolase_fold"/>
</dbReference>
<evidence type="ECO:0000259" key="1">
    <source>
        <dbReference type="Pfam" id="PF07859"/>
    </source>
</evidence>
<sequence length="300" mass="32701">MDSPKFSQFDVSVVTYKTVQNHNIQTYILIPKNISPGPHPVIVKIHGGGSVSGSGIQPNWFATYLLTLALQNSAIILAPNYRLLPESSAPEMISDISTFWDWIRGPGLRAALPPHLAPDLPHTLLYGDSAGGHLAVLSALTQPPGTIQACIAAYPQLDLESAYFTTASEKHPFGSPMLPPDLLSSHLASLHPDPAQRIPISDAPDAQERLLLILVALQQGRYRELFGAEDGVYPFRVLERRIAEGGGGGKLPFLWVYHGEGDSVLPVEGSEKFVGRWREGFGEEAARLYVHRGEDSEHGF</sequence>
<accession>A0A5N6KF40</accession>
<dbReference type="AlphaFoldDB" id="A0A5N6KF40"/>
<proteinExistence type="predicted"/>
<dbReference type="PANTHER" id="PTHR23024">
    <property type="entry name" value="ARYLACETAMIDE DEACETYLASE"/>
    <property type="match status" value="1"/>
</dbReference>
<dbReference type="SUPFAM" id="SSF53474">
    <property type="entry name" value="alpha/beta-Hydrolases"/>
    <property type="match status" value="1"/>
</dbReference>
<dbReference type="GO" id="GO:0016787">
    <property type="term" value="F:hydrolase activity"/>
    <property type="evidence" value="ECO:0007669"/>
    <property type="project" value="InterPro"/>
</dbReference>
<dbReference type="InterPro" id="IPR050466">
    <property type="entry name" value="Carboxylest/Gibb_receptor"/>
</dbReference>
<name>A0A5N6KF40_MONLA</name>
<dbReference type="PANTHER" id="PTHR23024:SF24">
    <property type="entry name" value="ALPHA_BETA HYDROLASE FOLD-3 DOMAIN-CONTAINING PROTEIN"/>
    <property type="match status" value="1"/>
</dbReference>
<evidence type="ECO:0000313" key="3">
    <source>
        <dbReference type="Proteomes" id="UP000326757"/>
    </source>
</evidence>